<dbReference type="Gramene" id="AET6Gv20843400.12">
    <property type="protein sequence ID" value="AET6Gv20843400.12"/>
    <property type="gene ID" value="AET6Gv20843400"/>
</dbReference>
<evidence type="ECO:0000313" key="1">
    <source>
        <dbReference type="EnsemblPlants" id="AET6Gv20843400.12"/>
    </source>
</evidence>
<dbReference type="Gramene" id="AET6Gv20843400.13">
    <property type="protein sequence ID" value="AET6Gv20843400.13"/>
    <property type="gene ID" value="AET6Gv20843400"/>
</dbReference>
<evidence type="ECO:0000313" key="2">
    <source>
        <dbReference type="Proteomes" id="UP000015105"/>
    </source>
</evidence>
<dbReference type="AlphaFoldDB" id="A0A453PTE1"/>
<sequence>VSAACSLQILVAAASPAKSELSEIVPSEKSPKAHRSFFSLRSFNCGRS</sequence>
<dbReference type="Proteomes" id="UP000015105">
    <property type="component" value="Chromosome 6D"/>
</dbReference>
<reference evidence="2" key="2">
    <citation type="journal article" date="2017" name="Nat. Plants">
        <title>The Aegilops tauschii genome reveals multiple impacts of transposons.</title>
        <authorList>
            <person name="Zhao G."/>
            <person name="Zou C."/>
            <person name="Li K."/>
            <person name="Wang K."/>
            <person name="Li T."/>
            <person name="Gao L."/>
            <person name="Zhang X."/>
            <person name="Wang H."/>
            <person name="Yang Z."/>
            <person name="Liu X."/>
            <person name="Jiang W."/>
            <person name="Mao L."/>
            <person name="Kong X."/>
            <person name="Jiao Y."/>
            <person name="Jia J."/>
        </authorList>
    </citation>
    <scope>NUCLEOTIDE SEQUENCE [LARGE SCALE GENOMIC DNA]</scope>
    <source>
        <strain evidence="2">cv. AL8/78</strain>
    </source>
</reference>
<keyword evidence="2" id="KW-1185">Reference proteome</keyword>
<protein>
    <submittedName>
        <fullName evidence="1">Uncharacterized protein</fullName>
    </submittedName>
</protein>
<name>A0A453PTE1_AEGTS</name>
<reference evidence="2" key="1">
    <citation type="journal article" date="2014" name="Science">
        <title>Ancient hybridizations among the ancestral genomes of bread wheat.</title>
        <authorList>
            <consortium name="International Wheat Genome Sequencing Consortium,"/>
            <person name="Marcussen T."/>
            <person name="Sandve S.R."/>
            <person name="Heier L."/>
            <person name="Spannagl M."/>
            <person name="Pfeifer M."/>
            <person name="Jakobsen K.S."/>
            <person name="Wulff B.B."/>
            <person name="Steuernagel B."/>
            <person name="Mayer K.F."/>
            <person name="Olsen O.A."/>
        </authorList>
    </citation>
    <scope>NUCLEOTIDE SEQUENCE [LARGE SCALE GENOMIC DNA]</scope>
    <source>
        <strain evidence="2">cv. AL8/78</strain>
    </source>
</reference>
<reference evidence="1" key="5">
    <citation type="journal article" date="2021" name="G3 (Bethesda)">
        <title>Aegilops tauschii genome assembly Aet v5.0 features greater sequence contiguity and improved annotation.</title>
        <authorList>
            <person name="Wang L."/>
            <person name="Zhu T."/>
            <person name="Rodriguez J.C."/>
            <person name="Deal K.R."/>
            <person name="Dubcovsky J."/>
            <person name="McGuire P.E."/>
            <person name="Lux T."/>
            <person name="Spannagl M."/>
            <person name="Mayer K.F.X."/>
            <person name="Baldrich P."/>
            <person name="Meyers B.C."/>
            <person name="Huo N."/>
            <person name="Gu Y.Q."/>
            <person name="Zhou H."/>
            <person name="Devos K.M."/>
            <person name="Bennetzen J.L."/>
            <person name="Unver T."/>
            <person name="Budak H."/>
            <person name="Gulick P.J."/>
            <person name="Galiba G."/>
            <person name="Kalapos B."/>
            <person name="Nelson D.R."/>
            <person name="Li P."/>
            <person name="You F.M."/>
            <person name="Luo M.C."/>
            <person name="Dvorak J."/>
        </authorList>
    </citation>
    <scope>NUCLEOTIDE SEQUENCE [LARGE SCALE GENOMIC DNA]</scope>
    <source>
        <strain evidence="1">cv. AL8/78</strain>
    </source>
</reference>
<reference evidence="1" key="3">
    <citation type="journal article" date="2017" name="Nature">
        <title>Genome sequence of the progenitor of the wheat D genome Aegilops tauschii.</title>
        <authorList>
            <person name="Luo M.C."/>
            <person name="Gu Y.Q."/>
            <person name="Puiu D."/>
            <person name="Wang H."/>
            <person name="Twardziok S.O."/>
            <person name="Deal K.R."/>
            <person name="Huo N."/>
            <person name="Zhu T."/>
            <person name="Wang L."/>
            <person name="Wang Y."/>
            <person name="McGuire P.E."/>
            <person name="Liu S."/>
            <person name="Long H."/>
            <person name="Ramasamy R.K."/>
            <person name="Rodriguez J.C."/>
            <person name="Van S.L."/>
            <person name="Yuan L."/>
            <person name="Wang Z."/>
            <person name="Xia Z."/>
            <person name="Xiao L."/>
            <person name="Anderson O.D."/>
            <person name="Ouyang S."/>
            <person name="Liang Y."/>
            <person name="Zimin A.V."/>
            <person name="Pertea G."/>
            <person name="Qi P."/>
            <person name="Bennetzen J.L."/>
            <person name="Dai X."/>
            <person name="Dawson M.W."/>
            <person name="Muller H.G."/>
            <person name="Kugler K."/>
            <person name="Rivarola-Duarte L."/>
            <person name="Spannagl M."/>
            <person name="Mayer K.F.X."/>
            <person name="Lu F.H."/>
            <person name="Bevan M.W."/>
            <person name="Leroy P."/>
            <person name="Li P."/>
            <person name="You F.M."/>
            <person name="Sun Q."/>
            <person name="Liu Z."/>
            <person name="Lyons E."/>
            <person name="Wicker T."/>
            <person name="Salzberg S.L."/>
            <person name="Devos K.M."/>
            <person name="Dvorak J."/>
        </authorList>
    </citation>
    <scope>NUCLEOTIDE SEQUENCE [LARGE SCALE GENOMIC DNA]</scope>
    <source>
        <strain evidence="1">cv. AL8/78</strain>
    </source>
</reference>
<dbReference type="EnsemblPlants" id="AET6Gv20843400.13">
    <property type="protein sequence ID" value="AET6Gv20843400.13"/>
    <property type="gene ID" value="AET6Gv20843400"/>
</dbReference>
<reference evidence="1" key="4">
    <citation type="submission" date="2019-03" db="UniProtKB">
        <authorList>
            <consortium name="EnsemblPlants"/>
        </authorList>
    </citation>
    <scope>IDENTIFICATION</scope>
</reference>
<proteinExistence type="predicted"/>
<accession>A0A453PTE1</accession>
<dbReference type="EnsemblPlants" id="AET6Gv20843400.12">
    <property type="protein sequence ID" value="AET6Gv20843400.12"/>
    <property type="gene ID" value="AET6Gv20843400"/>
</dbReference>
<organism evidence="1 2">
    <name type="scientific">Aegilops tauschii subsp. strangulata</name>
    <name type="common">Goatgrass</name>
    <dbReference type="NCBI Taxonomy" id="200361"/>
    <lineage>
        <taxon>Eukaryota</taxon>
        <taxon>Viridiplantae</taxon>
        <taxon>Streptophyta</taxon>
        <taxon>Embryophyta</taxon>
        <taxon>Tracheophyta</taxon>
        <taxon>Spermatophyta</taxon>
        <taxon>Magnoliopsida</taxon>
        <taxon>Liliopsida</taxon>
        <taxon>Poales</taxon>
        <taxon>Poaceae</taxon>
        <taxon>BOP clade</taxon>
        <taxon>Pooideae</taxon>
        <taxon>Triticodae</taxon>
        <taxon>Triticeae</taxon>
        <taxon>Triticinae</taxon>
        <taxon>Aegilops</taxon>
    </lineage>
</organism>